<evidence type="ECO:0000256" key="3">
    <source>
        <dbReference type="ARBA" id="ARBA00022723"/>
    </source>
</evidence>
<comment type="caution">
    <text evidence="7">The sequence shown here is derived from an EMBL/GenBank/DDBJ whole genome shotgun (WGS) entry which is preliminary data.</text>
</comment>
<dbReference type="PROSITE" id="PS00086">
    <property type="entry name" value="CYTOCHROME_P450"/>
    <property type="match status" value="1"/>
</dbReference>
<dbReference type="InterPro" id="IPR036396">
    <property type="entry name" value="Cyt_P450_sf"/>
</dbReference>
<keyword evidence="5" id="KW-0408">Iron</keyword>
<dbReference type="GO" id="GO:0020037">
    <property type="term" value="F:heme binding"/>
    <property type="evidence" value="ECO:0007669"/>
    <property type="project" value="InterPro"/>
</dbReference>
<keyword evidence="2" id="KW-0349">Heme</keyword>
<dbReference type="GO" id="GO:0016705">
    <property type="term" value="F:oxidoreductase activity, acting on paired donors, with incorporation or reduction of molecular oxygen"/>
    <property type="evidence" value="ECO:0007669"/>
    <property type="project" value="InterPro"/>
</dbReference>
<sequence length="415" mass="45610">MSNIPPETPAPSCPVRPISPFDSDDPRMPLFAPEFAAAPHTYYREMRKQYESLMPVELAPGVPATLVIDYRTAVRILNDPEHFPADPRTWQQGMPADCPVLPMMEWRPMATRSAGAEAARFRRATTESVDEVDLYALHTTVEEIAISLINTFCEDGSADLISQYTFPLIFGVLNVLFGCPPEVGQKMAAGMAAIVEGVDADHGNMMISEAMLELVALKRAEPGDDITSALLRHPAELDDLEMVHQLASQYGAGIEFQQNFIVNTLLFILTDDRLGGGVLGGSLSTREALDHVLFNDPPLANYLLTYPRQPILIDDAWLPAHQPIVVSIAACNNDPRVRGGDRTGNRSHLAWGVGPRTCPAQSMAYLIAQDAIDQLLDALPEIRSTEPPTWRPGPFHRSLTSLRVEFPASSPLHRS</sequence>
<dbReference type="InterPro" id="IPR017972">
    <property type="entry name" value="Cyt_P450_CS"/>
</dbReference>
<keyword evidence="4" id="KW-0560">Oxidoreductase</keyword>
<protein>
    <submittedName>
        <fullName evidence="7">Cytochrome P450</fullName>
    </submittedName>
</protein>
<evidence type="ECO:0000256" key="4">
    <source>
        <dbReference type="ARBA" id="ARBA00023002"/>
    </source>
</evidence>
<comment type="similarity">
    <text evidence="1">Belongs to the cytochrome P450 family.</text>
</comment>
<dbReference type="GO" id="GO:0005506">
    <property type="term" value="F:iron ion binding"/>
    <property type="evidence" value="ECO:0007669"/>
    <property type="project" value="InterPro"/>
</dbReference>
<dbReference type="InterPro" id="IPR002397">
    <property type="entry name" value="Cyt_P450_B"/>
</dbReference>
<keyword evidence="8" id="KW-1185">Reference proteome</keyword>
<evidence type="ECO:0000256" key="5">
    <source>
        <dbReference type="ARBA" id="ARBA00023004"/>
    </source>
</evidence>
<proteinExistence type="inferred from homology"/>
<dbReference type="AlphaFoldDB" id="A0A846X6F6"/>
<evidence type="ECO:0000256" key="2">
    <source>
        <dbReference type="ARBA" id="ARBA00022617"/>
    </source>
</evidence>
<keyword evidence="6" id="KW-0503">Monooxygenase</keyword>
<gene>
    <name evidence="7" type="ORF">HGA13_00055</name>
</gene>
<dbReference type="EMBL" id="JAAXOO010000001">
    <property type="protein sequence ID" value="NKY31468.1"/>
    <property type="molecule type" value="Genomic_DNA"/>
</dbReference>
<dbReference type="Gene3D" id="1.10.630.10">
    <property type="entry name" value="Cytochrome P450"/>
    <property type="match status" value="1"/>
</dbReference>
<evidence type="ECO:0000313" key="7">
    <source>
        <dbReference type="EMBL" id="NKY31468.1"/>
    </source>
</evidence>
<dbReference type="PANTHER" id="PTHR46696">
    <property type="entry name" value="P450, PUTATIVE (EUROFUNG)-RELATED"/>
    <property type="match status" value="1"/>
</dbReference>
<name>A0A846X6F6_9NOCA</name>
<evidence type="ECO:0000256" key="1">
    <source>
        <dbReference type="ARBA" id="ARBA00010617"/>
    </source>
</evidence>
<accession>A0A846X6F6</accession>
<dbReference type="PANTHER" id="PTHR46696:SF1">
    <property type="entry name" value="CYTOCHROME P450 YJIB-RELATED"/>
    <property type="match status" value="1"/>
</dbReference>
<dbReference type="Proteomes" id="UP000565715">
    <property type="component" value="Unassembled WGS sequence"/>
</dbReference>
<dbReference type="GO" id="GO:0004497">
    <property type="term" value="F:monooxygenase activity"/>
    <property type="evidence" value="ECO:0007669"/>
    <property type="project" value="UniProtKB-KW"/>
</dbReference>
<reference evidence="7 8" key="1">
    <citation type="submission" date="2020-04" db="EMBL/GenBank/DDBJ databases">
        <title>MicrobeNet Type strains.</title>
        <authorList>
            <person name="Nicholson A.C."/>
        </authorList>
    </citation>
    <scope>NUCLEOTIDE SEQUENCE [LARGE SCALE GENOMIC DNA]</scope>
    <source>
        <strain evidence="7 8">DSM 45078</strain>
    </source>
</reference>
<organism evidence="7 8">
    <name type="scientific">Nocardia speluncae</name>
    <dbReference type="NCBI Taxonomy" id="419477"/>
    <lineage>
        <taxon>Bacteria</taxon>
        <taxon>Bacillati</taxon>
        <taxon>Actinomycetota</taxon>
        <taxon>Actinomycetes</taxon>
        <taxon>Mycobacteriales</taxon>
        <taxon>Nocardiaceae</taxon>
        <taxon>Nocardia</taxon>
    </lineage>
</organism>
<dbReference type="PRINTS" id="PR00359">
    <property type="entry name" value="BP450"/>
</dbReference>
<keyword evidence="3" id="KW-0479">Metal-binding</keyword>
<dbReference type="SUPFAM" id="SSF48264">
    <property type="entry name" value="Cytochrome P450"/>
    <property type="match status" value="1"/>
</dbReference>
<evidence type="ECO:0000313" key="8">
    <source>
        <dbReference type="Proteomes" id="UP000565715"/>
    </source>
</evidence>
<evidence type="ECO:0000256" key="6">
    <source>
        <dbReference type="ARBA" id="ARBA00023033"/>
    </source>
</evidence>